<dbReference type="AlphaFoldDB" id="A0A3B4ZQ25"/>
<sequence length="168" mass="19690">VMALILPIQRSLNHQKCIVIISCDLVVMCNSEREARPRETGRVVIDVLYINLDHAYFLVVGKHLHGELALWVAPSTLRVNIHQMWCRILQHSEVRFFPSLHGPISSIFRYITYHSSRSLLLRDGIIEIFQCQGFNPQQKENGYRETHPFNWICSSGRRRKKKKEKNPR</sequence>
<dbReference type="GeneTree" id="ENSGT00900000143708"/>
<proteinExistence type="predicted"/>
<dbReference type="Ensembl" id="ENSSPAT00000011201.1">
    <property type="protein sequence ID" value="ENSSPAP00000011008.1"/>
    <property type="gene ID" value="ENSSPAG00000008379.1"/>
</dbReference>
<accession>A0A3B4ZQ25</accession>
<protein>
    <submittedName>
        <fullName evidence="1">Uncharacterized protein</fullName>
    </submittedName>
</protein>
<reference evidence="1" key="1">
    <citation type="submission" date="2023-09" db="UniProtKB">
        <authorList>
            <consortium name="Ensembl"/>
        </authorList>
    </citation>
    <scope>IDENTIFICATION</scope>
</reference>
<organism evidence="1">
    <name type="scientific">Stegastes partitus</name>
    <name type="common">bicolor damselfish</name>
    <dbReference type="NCBI Taxonomy" id="144197"/>
    <lineage>
        <taxon>Eukaryota</taxon>
        <taxon>Metazoa</taxon>
        <taxon>Chordata</taxon>
        <taxon>Craniata</taxon>
        <taxon>Vertebrata</taxon>
        <taxon>Euteleostomi</taxon>
        <taxon>Actinopterygii</taxon>
        <taxon>Neopterygii</taxon>
        <taxon>Teleostei</taxon>
        <taxon>Neoteleostei</taxon>
        <taxon>Acanthomorphata</taxon>
        <taxon>Ovalentaria</taxon>
        <taxon>Pomacentridae</taxon>
        <taxon>Stegastes</taxon>
    </lineage>
</organism>
<evidence type="ECO:0000313" key="1">
    <source>
        <dbReference type="Ensembl" id="ENSSPAP00000011008.1"/>
    </source>
</evidence>
<name>A0A3B4ZQ25_9TELE</name>